<comment type="catalytic activity">
    <reaction evidence="3">
        <text>acetaldehyde + NAD(+) + CoA = acetyl-CoA + NADH + H(+)</text>
        <dbReference type="Rhea" id="RHEA:23288"/>
        <dbReference type="ChEBI" id="CHEBI:15343"/>
        <dbReference type="ChEBI" id="CHEBI:15378"/>
        <dbReference type="ChEBI" id="CHEBI:57287"/>
        <dbReference type="ChEBI" id="CHEBI:57288"/>
        <dbReference type="ChEBI" id="CHEBI:57540"/>
        <dbReference type="ChEBI" id="CHEBI:57945"/>
        <dbReference type="EC" id="1.2.1.10"/>
    </reaction>
</comment>
<evidence type="ECO:0000313" key="6">
    <source>
        <dbReference type="Proteomes" id="UP000237749"/>
    </source>
</evidence>
<dbReference type="PIRSF" id="PIRSF015689">
    <property type="entry name" value="Actaldh_dh_actl"/>
    <property type="match status" value="1"/>
</dbReference>
<feature type="active site" description="Acyl-thioester intermediate" evidence="3">
    <location>
        <position position="125"/>
    </location>
</feature>
<evidence type="ECO:0000313" key="5">
    <source>
        <dbReference type="EMBL" id="PPK79582.1"/>
    </source>
</evidence>
<dbReference type="InterPro" id="IPR000534">
    <property type="entry name" value="Semialdehyde_DH_NAD-bd"/>
</dbReference>
<dbReference type="InterPro" id="IPR036291">
    <property type="entry name" value="NAD(P)-bd_dom_sf"/>
</dbReference>
<feature type="binding site" evidence="3">
    <location>
        <begin position="156"/>
        <end position="164"/>
    </location>
    <ligand>
        <name>NAD(+)</name>
        <dbReference type="ChEBI" id="CHEBI:57540"/>
    </ligand>
</feature>
<dbReference type="SMART" id="SM00859">
    <property type="entry name" value="Semialdhyde_dh"/>
    <property type="match status" value="1"/>
</dbReference>
<evidence type="ECO:0000256" key="3">
    <source>
        <dbReference type="HAMAP-Rule" id="MF_01657"/>
    </source>
</evidence>
<dbReference type="EC" id="1.2.1.10" evidence="3"/>
<dbReference type="AlphaFoldDB" id="A0A2S6HPW8"/>
<organism evidence="5 6">
    <name type="scientific">Lacrimispora xylanisolvens</name>
    <dbReference type="NCBI Taxonomy" id="384636"/>
    <lineage>
        <taxon>Bacteria</taxon>
        <taxon>Bacillati</taxon>
        <taxon>Bacillota</taxon>
        <taxon>Clostridia</taxon>
        <taxon>Lachnospirales</taxon>
        <taxon>Lachnospiraceae</taxon>
        <taxon>Lacrimispora</taxon>
    </lineage>
</organism>
<evidence type="ECO:0000256" key="2">
    <source>
        <dbReference type="ARBA" id="ARBA00023027"/>
    </source>
</evidence>
<evidence type="ECO:0000256" key="1">
    <source>
        <dbReference type="ARBA" id="ARBA00009244"/>
    </source>
</evidence>
<comment type="caution">
    <text evidence="3">Lacks conserved residue(s) required for the propagation of feature annotation.</text>
</comment>
<protein>
    <recommendedName>
        <fullName evidence="3">Acetaldehyde dehydrogenase</fullName>
        <ecNumber evidence="3">1.2.1.10</ecNumber>
    </recommendedName>
    <alternativeName>
        <fullName evidence="3">Acetaldehyde dehydrogenase [acetylating]</fullName>
    </alternativeName>
</protein>
<keyword evidence="3" id="KW-0560">Oxidoreductase</keyword>
<keyword evidence="2 3" id="KW-0520">NAD</keyword>
<sequence>MDKIKVAVIGPGNIGSDLMYKIFRSRNLEMAMMAGIVESEGIKRARSLGIPVTTEGVTCVVRQKEIKIVFDATSAAAHANTNSILLKEAGKIAIDLTPAAVGPYCVPSVNLEQLKHETNINMVTCGGQATIPIVHAVASTAGVAYAEIIAAISSKSAGPGTRANMDEFTETTKKAIETVGGADEGKAIIVLNPAVPPIMMTDTIMMRVKDTSVTMDKIRQSIYDMVEKMKQYVPGYQLLVPPIQQGDKVTVVVQIEGQGDFLPKYSGNLDIINAAAIAAAEKIAGDMLMKGGG</sequence>
<dbReference type="Pfam" id="PF09290">
    <property type="entry name" value="AcetDehyd-dimer"/>
    <property type="match status" value="1"/>
</dbReference>
<dbReference type="SUPFAM" id="SSF55347">
    <property type="entry name" value="Glyceraldehyde-3-phosphate dehydrogenase-like, C-terminal domain"/>
    <property type="match status" value="1"/>
</dbReference>
<dbReference type="SUPFAM" id="SSF51735">
    <property type="entry name" value="NAD(P)-binding Rossmann-fold domains"/>
    <property type="match status" value="1"/>
</dbReference>
<comment type="similarity">
    <text evidence="1 3">Belongs to the acetaldehyde dehydrogenase family.</text>
</comment>
<dbReference type="EMBL" id="PTJA01000009">
    <property type="protein sequence ID" value="PPK79582.1"/>
    <property type="molecule type" value="Genomic_DNA"/>
</dbReference>
<feature type="domain" description="Semialdehyde dehydrogenase NAD-binding" evidence="4">
    <location>
        <begin position="5"/>
        <end position="117"/>
    </location>
</feature>
<dbReference type="InterPro" id="IPR003361">
    <property type="entry name" value="Acetaldehyde_dehydrogenase"/>
</dbReference>
<dbReference type="HAMAP" id="MF_01657">
    <property type="entry name" value="Ac_ald_DH_ac"/>
    <property type="match status" value="1"/>
</dbReference>
<dbReference type="OrthoDB" id="9783105at2"/>
<accession>A0A2S6HPW8</accession>
<dbReference type="InterPro" id="IPR015426">
    <property type="entry name" value="Acetylaldehyde_DH_C"/>
</dbReference>
<dbReference type="Proteomes" id="UP000237749">
    <property type="component" value="Unassembled WGS sequence"/>
</dbReference>
<keyword evidence="6" id="KW-1185">Reference proteome</keyword>
<dbReference type="NCBIfam" id="TIGR03215">
    <property type="entry name" value="ac_ald_DH_ac"/>
    <property type="match status" value="1"/>
</dbReference>
<gene>
    <name evidence="5" type="ORF">BXY41_10960</name>
</gene>
<dbReference type="CDD" id="cd23933">
    <property type="entry name" value="ALDH_C"/>
    <property type="match status" value="1"/>
</dbReference>
<dbReference type="GO" id="GO:0051287">
    <property type="term" value="F:NAD binding"/>
    <property type="evidence" value="ECO:0007669"/>
    <property type="project" value="UniProtKB-UniRule"/>
</dbReference>
<keyword evidence="3" id="KW-0058">Aromatic hydrocarbons catabolism</keyword>
<dbReference type="GO" id="GO:0008774">
    <property type="term" value="F:acetaldehyde dehydrogenase (acetylating) activity"/>
    <property type="evidence" value="ECO:0007669"/>
    <property type="project" value="UniProtKB-UniRule"/>
</dbReference>
<feature type="binding site" evidence="3">
    <location>
        <position position="268"/>
    </location>
    <ligand>
        <name>NAD(+)</name>
        <dbReference type="ChEBI" id="CHEBI:57540"/>
    </ligand>
</feature>
<proteinExistence type="inferred from homology"/>
<comment type="caution">
    <text evidence="5">The sequence shown here is derived from an EMBL/GenBank/DDBJ whole genome shotgun (WGS) entry which is preliminary data.</text>
</comment>
<evidence type="ECO:0000259" key="4">
    <source>
        <dbReference type="SMART" id="SM00859"/>
    </source>
</evidence>
<dbReference type="RefSeq" id="WP_104438005.1">
    <property type="nucleotide sequence ID" value="NZ_PTJA01000009.1"/>
</dbReference>
<dbReference type="Gene3D" id="3.30.360.10">
    <property type="entry name" value="Dihydrodipicolinate Reductase, domain 2"/>
    <property type="match status" value="1"/>
</dbReference>
<reference evidence="5 6" key="1">
    <citation type="submission" date="2018-02" db="EMBL/GenBank/DDBJ databases">
        <title>Genomic Encyclopedia of Archaeal and Bacterial Type Strains, Phase II (KMG-II): from individual species to whole genera.</title>
        <authorList>
            <person name="Goeker M."/>
        </authorList>
    </citation>
    <scope>NUCLEOTIDE SEQUENCE [LARGE SCALE GENOMIC DNA]</scope>
    <source>
        <strain evidence="5 6">DSM 3808</strain>
    </source>
</reference>
<dbReference type="Gene3D" id="3.40.50.720">
    <property type="entry name" value="NAD(P)-binding Rossmann-like Domain"/>
    <property type="match status" value="1"/>
</dbReference>
<name>A0A2S6HPW8_9FIRM</name>
<dbReference type="NCBIfam" id="NF006157">
    <property type="entry name" value="PRK08300.1"/>
    <property type="match status" value="1"/>
</dbReference>